<feature type="region of interest" description="Disordered" evidence="1">
    <location>
        <begin position="1"/>
        <end position="22"/>
    </location>
</feature>
<gene>
    <name evidence="2" type="ORF">CYMTET_43574</name>
</gene>
<sequence>MAPKTKADVKAARSMAREEKESLQAAGVTKDLKKQMQGDALLCTVCVATQLGPGVCVCKGGGVKPPPGYDATAELLEAAKQRHAVKKEAEKLNMASKQGTVQASRAKNKEARDQGQISMADPGVVLQGDGTDCLTVVEFQMGKLGLSIEKNAVSSVGEAPSQALELGVKVGWVICEVNGEDVPAKKVNIMKKAAACMKEGPVKFTFRTPIADGFHHCAACDKFLEVGEFDGEELSGNGPGKQKCLGCAEFADMFG</sequence>
<name>A0AAE0F0E9_9CHLO</name>
<accession>A0AAE0F0E9</accession>
<dbReference type="EMBL" id="LGRX02029372">
    <property type="protein sequence ID" value="KAK3246909.1"/>
    <property type="molecule type" value="Genomic_DNA"/>
</dbReference>
<evidence type="ECO:0008006" key="4">
    <source>
        <dbReference type="Google" id="ProtNLM"/>
    </source>
</evidence>
<organism evidence="2 3">
    <name type="scientific">Cymbomonas tetramitiformis</name>
    <dbReference type="NCBI Taxonomy" id="36881"/>
    <lineage>
        <taxon>Eukaryota</taxon>
        <taxon>Viridiplantae</taxon>
        <taxon>Chlorophyta</taxon>
        <taxon>Pyramimonadophyceae</taxon>
        <taxon>Pyramimonadales</taxon>
        <taxon>Pyramimonadaceae</taxon>
        <taxon>Cymbomonas</taxon>
    </lineage>
</organism>
<dbReference type="AlphaFoldDB" id="A0AAE0F0E9"/>
<keyword evidence="3" id="KW-1185">Reference proteome</keyword>
<dbReference type="Proteomes" id="UP001190700">
    <property type="component" value="Unassembled WGS sequence"/>
</dbReference>
<protein>
    <recommendedName>
        <fullName evidence="4">PDZ domain-containing protein</fullName>
    </recommendedName>
</protein>
<evidence type="ECO:0000256" key="1">
    <source>
        <dbReference type="SAM" id="MobiDB-lite"/>
    </source>
</evidence>
<feature type="compositionally biased region" description="Polar residues" evidence="1">
    <location>
        <begin position="95"/>
        <end position="105"/>
    </location>
</feature>
<reference evidence="2 3" key="1">
    <citation type="journal article" date="2015" name="Genome Biol. Evol.">
        <title>Comparative Genomics of a Bacterivorous Green Alga Reveals Evolutionary Causalities and Consequences of Phago-Mixotrophic Mode of Nutrition.</title>
        <authorList>
            <person name="Burns J.A."/>
            <person name="Paasch A."/>
            <person name="Narechania A."/>
            <person name="Kim E."/>
        </authorList>
    </citation>
    <scope>NUCLEOTIDE SEQUENCE [LARGE SCALE GENOMIC DNA]</scope>
    <source>
        <strain evidence="2 3">PLY_AMNH</strain>
    </source>
</reference>
<comment type="caution">
    <text evidence="2">The sequence shown here is derived from an EMBL/GenBank/DDBJ whole genome shotgun (WGS) entry which is preliminary data.</text>
</comment>
<feature type="region of interest" description="Disordered" evidence="1">
    <location>
        <begin position="91"/>
        <end position="116"/>
    </location>
</feature>
<evidence type="ECO:0000313" key="3">
    <source>
        <dbReference type="Proteomes" id="UP001190700"/>
    </source>
</evidence>
<evidence type="ECO:0000313" key="2">
    <source>
        <dbReference type="EMBL" id="KAK3246909.1"/>
    </source>
</evidence>
<proteinExistence type="predicted"/>